<evidence type="ECO:0000313" key="2">
    <source>
        <dbReference type="Proteomes" id="UP001055172"/>
    </source>
</evidence>
<sequence length="123" mass="13788">MSSLYEMIVVAILQGKTLASNKRGVFFGKSGHVSRREISEHIAEAGSQLGLLTTREVRRITLEEAAGKLLRFDADVTELGLASRSRTRADLARELGWQPTKIKVDFLVNFKRVWEVVVEESSK</sequence>
<evidence type="ECO:0000313" key="1">
    <source>
        <dbReference type="EMBL" id="GJC90642.1"/>
    </source>
</evidence>
<keyword evidence="2" id="KW-1185">Reference proteome</keyword>
<protein>
    <submittedName>
        <fullName evidence="1">Uncharacterized protein</fullName>
    </submittedName>
</protein>
<proteinExistence type="predicted"/>
<gene>
    <name evidence="1" type="ORF">ColLi_13480</name>
</gene>
<comment type="caution">
    <text evidence="1">The sequence shown here is derived from an EMBL/GenBank/DDBJ whole genome shotgun (WGS) entry which is preliminary data.</text>
</comment>
<name>A0AA37LZJ7_9PEZI</name>
<dbReference type="EMBL" id="BPPX01000057">
    <property type="protein sequence ID" value="GJC90642.1"/>
    <property type="molecule type" value="Genomic_DNA"/>
</dbReference>
<accession>A0AA37LZJ7</accession>
<dbReference type="Proteomes" id="UP001055172">
    <property type="component" value="Unassembled WGS sequence"/>
</dbReference>
<reference evidence="1 2" key="1">
    <citation type="submission" date="2021-07" db="EMBL/GenBank/DDBJ databases">
        <title>Genome data of Colletotrichum spaethianum.</title>
        <authorList>
            <person name="Utami Y.D."/>
            <person name="Hiruma K."/>
        </authorList>
    </citation>
    <scope>NUCLEOTIDE SEQUENCE [LARGE SCALE GENOMIC DNA]</scope>
    <source>
        <strain evidence="1 2">MAFF 242679</strain>
    </source>
</reference>
<organism evidence="1 2">
    <name type="scientific">Colletotrichum liriopes</name>
    <dbReference type="NCBI Taxonomy" id="708192"/>
    <lineage>
        <taxon>Eukaryota</taxon>
        <taxon>Fungi</taxon>
        <taxon>Dikarya</taxon>
        <taxon>Ascomycota</taxon>
        <taxon>Pezizomycotina</taxon>
        <taxon>Sordariomycetes</taxon>
        <taxon>Hypocreomycetidae</taxon>
        <taxon>Glomerellales</taxon>
        <taxon>Glomerellaceae</taxon>
        <taxon>Colletotrichum</taxon>
        <taxon>Colletotrichum spaethianum species complex</taxon>
    </lineage>
</organism>
<dbReference type="AlphaFoldDB" id="A0AA37LZJ7"/>